<evidence type="ECO:0000313" key="2">
    <source>
        <dbReference type="Proteomes" id="UP000789570"/>
    </source>
</evidence>
<dbReference type="EMBL" id="CAJVPQ010010248">
    <property type="protein sequence ID" value="CAG8721351.1"/>
    <property type="molecule type" value="Genomic_DNA"/>
</dbReference>
<dbReference type="AlphaFoldDB" id="A0A9N9NC30"/>
<gene>
    <name evidence="1" type="ORF">FCALED_LOCUS14402</name>
</gene>
<feature type="non-terminal residue" evidence="1">
    <location>
        <position position="1"/>
    </location>
</feature>
<keyword evidence="2" id="KW-1185">Reference proteome</keyword>
<dbReference type="Proteomes" id="UP000789570">
    <property type="component" value="Unassembled WGS sequence"/>
</dbReference>
<reference evidence="1" key="1">
    <citation type="submission" date="2021-06" db="EMBL/GenBank/DDBJ databases">
        <authorList>
            <person name="Kallberg Y."/>
            <person name="Tangrot J."/>
            <person name="Rosling A."/>
        </authorList>
    </citation>
    <scope>NUCLEOTIDE SEQUENCE</scope>
    <source>
        <strain evidence="1">UK204</strain>
    </source>
</reference>
<dbReference type="OrthoDB" id="8188202at2759"/>
<comment type="caution">
    <text evidence="1">The sequence shown here is derived from an EMBL/GenBank/DDBJ whole genome shotgun (WGS) entry which is preliminary data.</text>
</comment>
<name>A0A9N9NC30_9GLOM</name>
<accession>A0A9N9NC30</accession>
<proteinExistence type="predicted"/>
<protein>
    <submittedName>
        <fullName evidence="1">12677_t:CDS:1</fullName>
    </submittedName>
</protein>
<evidence type="ECO:0000313" key="1">
    <source>
        <dbReference type="EMBL" id="CAG8721351.1"/>
    </source>
</evidence>
<organism evidence="1 2">
    <name type="scientific">Funneliformis caledonium</name>
    <dbReference type="NCBI Taxonomy" id="1117310"/>
    <lineage>
        <taxon>Eukaryota</taxon>
        <taxon>Fungi</taxon>
        <taxon>Fungi incertae sedis</taxon>
        <taxon>Mucoromycota</taxon>
        <taxon>Glomeromycotina</taxon>
        <taxon>Glomeromycetes</taxon>
        <taxon>Glomerales</taxon>
        <taxon>Glomeraceae</taxon>
        <taxon>Funneliformis</taxon>
    </lineage>
</organism>
<sequence length="69" mass="8002">IIHKEKVNSCTFLNITEEKLQNIGLSLEPVSNIAVFAKECKNKKLRSFSSYRTKKDLKEVLVKYDVENE</sequence>